<dbReference type="InterPro" id="IPR050214">
    <property type="entry name" value="Cys_Synth/Cystath_Beta-Synth"/>
</dbReference>
<accession>A0ABS7PSS7</accession>
<evidence type="ECO:0000313" key="4">
    <source>
        <dbReference type="EMBL" id="MBY8823442.1"/>
    </source>
</evidence>
<comment type="cofactor">
    <cofactor evidence="1">
        <name>pyridoxal 5'-phosphate</name>
        <dbReference type="ChEBI" id="CHEBI:597326"/>
    </cofactor>
</comment>
<dbReference type="InterPro" id="IPR036052">
    <property type="entry name" value="TrpB-like_PALP_sf"/>
</dbReference>
<dbReference type="SUPFAM" id="SSF53686">
    <property type="entry name" value="Tryptophan synthase beta subunit-like PLP-dependent enzymes"/>
    <property type="match status" value="1"/>
</dbReference>
<name>A0ABS7PSS7_9SPHN</name>
<evidence type="ECO:0000256" key="1">
    <source>
        <dbReference type="ARBA" id="ARBA00001933"/>
    </source>
</evidence>
<dbReference type="Gene3D" id="3.40.50.1100">
    <property type="match status" value="2"/>
</dbReference>
<dbReference type="InterPro" id="IPR001926">
    <property type="entry name" value="TrpB-like_PALP"/>
</dbReference>
<dbReference type="Proteomes" id="UP000706039">
    <property type="component" value="Unassembled WGS sequence"/>
</dbReference>
<feature type="domain" description="Tryptophan synthase beta chain-like PALP" evidence="3">
    <location>
        <begin position="34"/>
        <end position="329"/>
    </location>
</feature>
<dbReference type="PANTHER" id="PTHR10314">
    <property type="entry name" value="CYSTATHIONINE BETA-SYNTHASE"/>
    <property type="match status" value="1"/>
</dbReference>
<organism evidence="4 5">
    <name type="scientific">Sphingomonas colocasiae</name>
    <dbReference type="NCBI Taxonomy" id="1848973"/>
    <lineage>
        <taxon>Bacteria</taxon>
        <taxon>Pseudomonadati</taxon>
        <taxon>Pseudomonadota</taxon>
        <taxon>Alphaproteobacteria</taxon>
        <taxon>Sphingomonadales</taxon>
        <taxon>Sphingomonadaceae</taxon>
        <taxon>Sphingomonas</taxon>
    </lineage>
</organism>
<evidence type="ECO:0000256" key="2">
    <source>
        <dbReference type="ARBA" id="ARBA00022898"/>
    </source>
</evidence>
<gene>
    <name evidence="4" type="ORF">K7G82_14150</name>
</gene>
<keyword evidence="2" id="KW-0663">Pyridoxal phosphate</keyword>
<evidence type="ECO:0000259" key="3">
    <source>
        <dbReference type="Pfam" id="PF00291"/>
    </source>
</evidence>
<comment type="caution">
    <text evidence="4">The sequence shown here is derived from an EMBL/GenBank/DDBJ whole genome shotgun (WGS) entry which is preliminary data.</text>
</comment>
<proteinExistence type="predicted"/>
<protein>
    <submittedName>
        <fullName evidence="4">PLP-dependent cysteine synthase family protein</fullName>
    </submittedName>
</protein>
<reference evidence="4 5" key="1">
    <citation type="submission" date="2021-08" db="EMBL/GenBank/DDBJ databases">
        <authorList>
            <person name="Tuo L."/>
        </authorList>
    </citation>
    <scope>NUCLEOTIDE SEQUENCE [LARGE SCALE GENOMIC DNA]</scope>
    <source>
        <strain evidence="4 5">JCM 31229</strain>
    </source>
</reference>
<dbReference type="EMBL" id="JAINVV010000006">
    <property type="protein sequence ID" value="MBY8823442.1"/>
    <property type="molecule type" value="Genomic_DNA"/>
</dbReference>
<dbReference type="RefSeq" id="WP_222990549.1">
    <property type="nucleotide sequence ID" value="NZ_JAINVV010000006.1"/>
</dbReference>
<dbReference type="Pfam" id="PF00291">
    <property type="entry name" value="PALP"/>
    <property type="match status" value="1"/>
</dbReference>
<evidence type="ECO:0000313" key="5">
    <source>
        <dbReference type="Proteomes" id="UP000706039"/>
    </source>
</evidence>
<keyword evidence="5" id="KW-1185">Reference proteome</keyword>
<sequence length="375" mass="40222">MSVAVSIDEGADASENRGWAAGAMALLECERLKAGETPLFQLPLPEFDDIRVFIKDETTHPSGSLKHRLARALFAHAICNGDIVSGTTVVEASSGSAAISEAWFAKALGLPFVAVVPASTATAKVAEIRWSGGDVIRTAADEDCALAAFRIAAERRGHFMNQFARASEVIDWRGANTLPETLFSQVEQRTGRAPDWVVAGAGTGGTSASIGRYMRYRPHLARTRLCVVDPEHSAYFKAYVSGDWSIRGEASMVVEGIGRPRVEASFNPSVVDKMIAIPDAASVAAAHWLEERAGRRFGPSTGTNIVGALLLAHSMRDRGQSGTIATLACDGGDRYADTVFSHAWLASRGLDIAPWRDLPRKIGAFALPHSDDRDF</sequence>